<sequence>MALTLVPLCEAEITLKLPPIELEGTPLGTRAVIEMTDVVYRGERLSGRLAVSTSFDWLLLSDDGVGAIDVRFLLKTDDGALIHVSYRGRSDHSQGHGVLPLYSAPLFETGDPRYAWLNTVQAVGKGVVRDDVIYYEIYEVR</sequence>
<reference evidence="1 2" key="1">
    <citation type="submission" date="2018-09" db="EMBL/GenBank/DDBJ databases">
        <title>Genome sequencing of Nocardioides immobilis CCTCC AB 2017083 for comparison to Nocardioides silvaticus.</title>
        <authorList>
            <person name="Li C."/>
            <person name="Wang G."/>
        </authorList>
    </citation>
    <scope>NUCLEOTIDE SEQUENCE [LARGE SCALE GENOMIC DNA]</scope>
    <source>
        <strain evidence="1 2">CCTCC AB 2017083</strain>
    </source>
</reference>
<name>A0A417Y0C9_9ACTN</name>
<dbReference type="OrthoDB" id="3368702at2"/>
<dbReference type="RefSeq" id="WP_118926214.1">
    <property type="nucleotide sequence ID" value="NZ_QXGH01000019.1"/>
</dbReference>
<protein>
    <submittedName>
        <fullName evidence="1">DUF3237 domain-containing protein</fullName>
    </submittedName>
</protein>
<dbReference type="Pfam" id="PF11578">
    <property type="entry name" value="DUF3237"/>
    <property type="match status" value="1"/>
</dbReference>
<dbReference type="Gene3D" id="2.40.160.20">
    <property type="match status" value="1"/>
</dbReference>
<gene>
    <name evidence="1" type="ORF">D0Z08_15810</name>
</gene>
<proteinExistence type="predicted"/>
<keyword evidence="2" id="KW-1185">Reference proteome</keyword>
<evidence type="ECO:0000313" key="1">
    <source>
        <dbReference type="EMBL" id="RHW26108.1"/>
    </source>
</evidence>
<evidence type="ECO:0000313" key="2">
    <source>
        <dbReference type="Proteomes" id="UP000283644"/>
    </source>
</evidence>
<dbReference type="PANTHER" id="PTHR37315">
    <property type="entry name" value="UPF0311 PROTEIN BLR7842"/>
    <property type="match status" value="1"/>
</dbReference>
<accession>A0A417Y0C9</accession>
<dbReference type="AlphaFoldDB" id="A0A417Y0C9"/>
<dbReference type="EMBL" id="QXGH01000019">
    <property type="protein sequence ID" value="RHW26108.1"/>
    <property type="molecule type" value="Genomic_DNA"/>
</dbReference>
<comment type="caution">
    <text evidence="1">The sequence shown here is derived from an EMBL/GenBank/DDBJ whole genome shotgun (WGS) entry which is preliminary data.</text>
</comment>
<dbReference type="InterPro" id="IPR020915">
    <property type="entry name" value="UPF0311"/>
</dbReference>
<dbReference type="PANTHER" id="PTHR37315:SF1">
    <property type="entry name" value="UPF0311 PROTEIN BLR7842"/>
    <property type="match status" value="1"/>
</dbReference>
<dbReference type="Proteomes" id="UP000283644">
    <property type="component" value="Unassembled WGS sequence"/>
</dbReference>
<organism evidence="1 2">
    <name type="scientific">Nocardioides immobilis</name>
    <dbReference type="NCBI Taxonomy" id="2049295"/>
    <lineage>
        <taxon>Bacteria</taxon>
        <taxon>Bacillati</taxon>
        <taxon>Actinomycetota</taxon>
        <taxon>Actinomycetes</taxon>
        <taxon>Propionibacteriales</taxon>
        <taxon>Nocardioidaceae</taxon>
        <taxon>Nocardioides</taxon>
    </lineage>
</organism>